<dbReference type="GO" id="GO:0032991">
    <property type="term" value="C:protein-containing complex"/>
    <property type="evidence" value="ECO:0007669"/>
    <property type="project" value="UniProtKB-ARBA"/>
</dbReference>
<dbReference type="Gene3D" id="1.10.510.10">
    <property type="entry name" value="Transferase(Phosphotransferase) domain 1"/>
    <property type="match status" value="1"/>
</dbReference>
<feature type="compositionally biased region" description="Polar residues" evidence="5">
    <location>
        <begin position="555"/>
        <end position="570"/>
    </location>
</feature>
<dbReference type="Pfam" id="PF08311">
    <property type="entry name" value="Mad3_BUB1_I"/>
    <property type="match status" value="1"/>
</dbReference>
<feature type="region of interest" description="Disordered" evidence="5">
    <location>
        <begin position="1160"/>
        <end position="1180"/>
    </location>
</feature>
<reference evidence="8 9" key="1">
    <citation type="submission" date="2015-08" db="EMBL/GenBank/DDBJ databases">
        <title>Emmonsia species relationships and genome sequence.</title>
        <authorList>
            <person name="Cuomo C.A."/>
            <person name="Schwartz I.S."/>
            <person name="Kenyon C."/>
            <person name="De Hoog G.S."/>
            <person name="Govender N.P."/>
            <person name="Botha A."/>
            <person name="Moreno L."/>
            <person name="De Vries M."/>
            <person name="Munoz J.F."/>
            <person name="Stielow J.B."/>
        </authorList>
    </citation>
    <scope>NUCLEOTIDE SEQUENCE [LARGE SCALE GENOMIC DNA]</scope>
    <source>
        <strain evidence="8 9">EI222</strain>
    </source>
</reference>
<dbReference type="GO" id="GO:0051754">
    <property type="term" value="P:meiotic sister chromatid cohesion, centromeric"/>
    <property type="evidence" value="ECO:0007669"/>
    <property type="project" value="TreeGrafter"/>
</dbReference>
<dbReference type="EMBL" id="LGTZ01001495">
    <property type="protein sequence ID" value="OJD21245.1"/>
    <property type="molecule type" value="Genomic_DNA"/>
</dbReference>
<accession>A0A1J9R101</accession>
<dbReference type="InterPro" id="IPR011009">
    <property type="entry name" value="Kinase-like_dom_sf"/>
</dbReference>
<dbReference type="SMART" id="SM00777">
    <property type="entry name" value="Mad3_BUB1_I"/>
    <property type="match status" value="1"/>
</dbReference>
<evidence type="ECO:0000259" key="7">
    <source>
        <dbReference type="PROSITE" id="PS51489"/>
    </source>
</evidence>
<feature type="region of interest" description="Disordered" evidence="5">
    <location>
        <begin position="451"/>
        <end position="509"/>
    </location>
</feature>
<keyword evidence="3" id="KW-0995">Kinetochore</keyword>
<comment type="caution">
    <text evidence="8">The sequence shown here is derived from an EMBL/GenBank/DDBJ whole genome shotgun (WGS) entry which is preliminary data.</text>
</comment>
<dbReference type="Pfam" id="PF00069">
    <property type="entry name" value="Pkinase"/>
    <property type="match status" value="1"/>
</dbReference>
<dbReference type="SUPFAM" id="SSF56112">
    <property type="entry name" value="Protein kinase-like (PK-like)"/>
    <property type="match status" value="1"/>
</dbReference>
<feature type="compositionally biased region" description="Polar residues" evidence="5">
    <location>
        <begin position="484"/>
        <end position="494"/>
    </location>
</feature>
<dbReference type="GO" id="GO:0004672">
    <property type="term" value="F:protein kinase activity"/>
    <property type="evidence" value="ECO:0007669"/>
    <property type="project" value="InterPro"/>
</dbReference>
<dbReference type="GO" id="GO:0005634">
    <property type="term" value="C:nucleus"/>
    <property type="evidence" value="ECO:0007669"/>
    <property type="project" value="TreeGrafter"/>
</dbReference>
<keyword evidence="2" id="KW-0158">Chromosome</keyword>
<organism evidence="8 9">
    <name type="scientific">Blastomyces percursus</name>
    <dbReference type="NCBI Taxonomy" id="1658174"/>
    <lineage>
        <taxon>Eukaryota</taxon>
        <taxon>Fungi</taxon>
        <taxon>Dikarya</taxon>
        <taxon>Ascomycota</taxon>
        <taxon>Pezizomycotina</taxon>
        <taxon>Eurotiomycetes</taxon>
        <taxon>Eurotiomycetidae</taxon>
        <taxon>Onygenales</taxon>
        <taxon>Ajellomycetaceae</taxon>
        <taxon>Blastomyces</taxon>
    </lineage>
</organism>
<feature type="domain" description="Protein kinase" evidence="6">
    <location>
        <begin position="872"/>
        <end position="1295"/>
    </location>
</feature>
<proteinExistence type="predicted"/>
<feature type="compositionally biased region" description="Low complexity" evidence="5">
    <location>
        <begin position="245"/>
        <end position="256"/>
    </location>
</feature>
<dbReference type="Proteomes" id="UP000242791">
    <property type="component" value="Unassembled WGS sequence"/>
</dbReference>
<evidence type="ECO:0000256" key="2">
    <source>
        <dbReference type="ARBA" id="ARBA00022454"/>
    </source>
</evidence>
<dbReference type="InterPro" id="IPR008271">
    <property type="entry name" value="Ser/Thr_kinase_AS"/>
</dbReference>
<evidence type="ECO:0000259" key="6">
    <source>
        <dbReference type="PROSITE" id="PS50011"/>
    </source>
</evidence>
<dbReference type="FunFam" id="1.25.40.430:FF:000003">
    <property type="entry name" value="Checkpoint serine/threonine-protein kinase BUB1"/>
    <property type="match status" value="1"/>
</dbReference>
<feature type="region of interest" description="Disordered" evidence="5">
    <location>
        <begin position="549"/>
        <end position="597"/>
    </location>
</feature>
<dbReference type="VEuPathDB" id="FungiDB:ACJ73_07417"/>
<evidence type="ECO:0000256" key="4">
    <source>
        <dbReference type="ARBA" id="ARBA00023328"/>
    </source>
</evidence>
<keyword evidence="9" id="KW-1185">Reference proteome</keyword>
<dbReference type="GO" id="GO:0007094">
    <property type="term" value="P:mitotic spindle assembly checkpoint signaling"/>
    <property type="evidence" value="ECO:0007669"/>
    <property type="project" value="InterPro"/>
</dbReference>
<keyword evidence="4" id="KW-0137">Centromere</keyword>
<dbReference type="Gene3D" id="1.25.40.430">
    <property type="match status" value="1"/>
</dbReference>
<protein>
    <submittedName>
        <fullName evidence="8">BUB protein kinase</fullName>
    </submittedName>
</protein>
<evidence type="ECO:0000256" key="5">
    <source>
        <dbReference type="SAM" id="MobiDB-lite"/>
    </source>
</evidence>
<evidence type="ECO:0000256" key="1">
    <source>
        <dbReference type="ARBA" id="ARBA00004629"/>
    </source>
</evidence>
<dbReference type="InterPro" id="IPR015661">
    <property type="entry name" value="Bub1/Mad3"/>
</dbReference>
<dbReference type="Pfam" id="PF08171">
    <property type="entry name" value="Mad3_BUB1_II"/>
    <property type="match status" value="1"/>
</dbReference>
<dbReference type="PANTHER" id="PTHR14030">
    <property type="entry name" value="MITOTIC CHECKPOINT SERINE/THREONINE-PROTEIN KINASE BUB1"/>
    <property type="match status" value="1"/>
</dbReference>
<dbReference type="STRING" id="1658174.A0A1J9R101"/>
<comment type="subcellular location">
    <subcellularLocation>
        <location evidence="1">Chromosome</location>
        <location evidence="1">Centromere</location>
        <location evidence="1">Kinetochore</location>
    </subcellularLocation>
</comment>
<feature type="domain" description="BUB1 N-terminal" evidence="7">
    <location>
        <begin position="62"/>
        <end position="221"/>
    </location>
</feature>
<evidence type="ECO:0000313" key="8">
    <source>
        <dbReference type="EMBL" id="OJD21245.1"/>
    </source>
</evidence>
<dbReference type="PROSITE" id="PS50011">
    <property type="entry name" value="PROTEIN_KINASE_DOM"/>
    <property type="match status" value="1"/>
</dbReference>
<dbReference type="OrthoDB" id="248495at2759"/>
<dbReference type="GO" id="GO:0000776">
    <property type="term" value="C:kinetochore"/>
    <property type="evidence" value="ECO:0007669"/>
    <property type="project" value="UniProtKB-KW"/>
</dbReference>
<dbReference type="SMART" id="SM00220">
    <property type="entry name" value="S_TKc"/>
    <property type="match status" value="1"/>
</dbReference>
<keyword evidence="8" id="KW-0808">Transferase</keyword>
<dbReference type="GO" id="GO:0005524">
    <property type="term" value="F:ATP binding"/>
    <property type="evidence" value="ECO:0007669"/>
    <property type="project" value="InterPro"/>
</dbReference>
<dbReference type="InterPro" id="IPR000719">
    <property type="entry name" value="Prot_kinase_dom"/>
</dbReference>
<gene>
    <name evidence="8" type="ORF">ACJ73_07417</name>
</gene>
<dbReference type="InterPro" id="IPR013212">
    <property type="entry name" value="Mad3/Bub1_I"/>
</dbReference>
<name>A0A1J9R101_9EURO</name>
<dbReference type="PROSITE" id="PS51489">
    <property type="entry name" value="BUB1_N"/>
    <property type="match status" value="1"/>
</dbReference>
<sequence>MAPGDLIDFDIIEAQKENVQSLPGGRSARALAAVLSGGPCGTASSPGLNEMRTFNDANRREYELELQSIAESDDPLDIYDRYVKWTLDAYPSAQATPQSGLLPLLERATKAFLPSSHYKNDPRYLRLWLHYIRIFSDAPRETFAFLARHGIGEGLALFYEEFASWLEGAGRFTQAEEVYQLGLQREARPTERLLRKFNEFRARLEQQPRSSDGPSSPALPKVRPALAAKIDPFASATPSLVDHQAPAPTATRGPTAKRSGKPKLTIFSDADGAHDSGKPFGGSETKGWESIGSLQDRRKENTVEAKPWVGETLKAGKRVGTVPKMTVFKDETFTSPSLSGHSQAIIVNNIPPPRNEKETTNPRTGKVERVYVNLEAIYPDPENPLVEMSLEELRAFSRGWMDKDWSKQEIEPLKEISANVPYRNPHTYGYGEDGVAKNMSTQMKDKLVIHEQSPQPGEPQDVEVNRDGKGSKSRRLKVREIKGETQTVKTNLESPTGPKIKRKNASSEPTMTFHTRAATDEIYSIFNQPLKSERQKDLAESLCGSDYEDDDYTSAGESTCTGRISGTTSEFGEDETTGFRKTRQDSHFEEDETHAESVDVGDWTEFTASRHVPSLYPEGSNGQGQDITQPRTQDVESLIGISHHDSSLTNPAMNDISTPATGMSQTKSRFVPVPPEDYNAPLGPYRDAAIVAQNRLPFMTPIVEMTESSFGSTTFKGKMFANTKTPSRKAVPSTPMIPEMDDLLLSSPFHEFIQSNDTVFSSLPEEGSPSRLAKKLKRSPKQDKSPHKPRLIIEELQCNPIDPEIREKILKNIYPSLHTYPGYHDHGSQRAGRASDIRKYIKSISKQPKGSRNDLPDMTPPVLCFIGANRSYAIKQELGEGGFAPVYLVESVDSPDTLTSDSERENGSLTANNHRRISASVSPFKPRRDAERRGLEAIKVESELPSAWEFYMLRIAHARISSSPYSRVTDSIIQAHEMHIFKDEGYLVEDYQNQGTVIDLINAVNNSSPGSTEQGLDEVVAMFFAVELFRTVEALHACGILHGDLKADNCLVRLDERFNSPVSRLADESDLDAQAGYSPIGAGGWRNRGLTLIDFGRGVDMHVFPKNVQFIADWKIGAHECSEMRECRPWTYQVDMYGLAGVIHILLFGKYMEVAPAAASRASGGENGSTASRRSGGVDFGLGMSDTGGPGLGAKKAYRIKESLKRYWEREIWAEVFDLCLNPQGDKWVQTEKGIATPPSSDIDAEDGGGHTGPTLPVLNSMRYIREKMEGWLVANAERKGLQAQLTKLERMISK</sequence>
<dbReference type="CDD" id="cd13981">
    <property type="entry name" value="STKc_Bub1_BubR1"/>
    <property type="match status" value="1"/>
</dbReference>
<dbReference type="InterPro" id="IPR012572">
    <property type="entry name" value="Mad3/Bub1_II"/>
</dbReference>
<dbReference type="PROSITE" id="PS00108">
    <property type="entry name" value="PROTEIN_KINASE_ST"/>
    <property type="match status" value="1"/>
</dbReference>
<evidence type="ECO:0000256" key="3">
    <source>
        <dbReference type="ARBA" id="ARBA00022838"/>
    </source>
</evidence>
<dbReference type="PANTHER" id="PTHR14030:SF4">
    <property type="entry name" value="BUB1 KINASE, ISOFORM A-RELATED"/>
    <property type="match status" value="1"/>
</dbReference>
<keyword evidence="8" id="KW-0418">Kinase</keyword>
<evidence type="ECO:0000313" key="9">
    <source>
        <dbReference type="Proteomes" id="UP000242791"/>
    </source>
</evidence>
<feature type="region of interest" description="Disordered" evidence="5">
    <location>
        <begin position="237"/>
        <end position="303"/>
    </location>
</feature>
<feature type="region of interest" description="Disordered" evidence="5">
    <location>
        <begin position="760"/>
        <end position="790"/>
    </location>
</feature>